<proteinExistence type="predicted"/>
<dbReference type="PANTHER" id="PTHR36439:SF1">
    <property type="entry name" value="DUF1697 DOMAIN-CONTAINING PROTEIN"/>
    <property type="match status" value="1"/>
</dbReference>
<dbReference type="Pfam" id="PF08002">
    <property type="entry name" value="DUF1697"/>
    <property type="match status" value="1"/>
</dbReference>
<comment type="caution">
    <text evidence="1">The sequence shown here is derived from an EMBL/GenBank/DDBJ whole genome shotgun (WGS) entry which is preliminary data.</text>
</comment>
<dbReference type="PIRSF" id="PIRSF008502">
    <property type="entry name" value="UCP008502"/>
    <property type="match status" value="1"/>
</dbReference>
<keyword evidence="2" id="KW-1185">Reference proteome</keyword>
<accession>A0ABU3F6H3</accession>
<organism evidence="1 2">
    <name type="scientific">Enterococcus xiangfangensis</name>
    <dbReference type="NCBI Taxonomy" id="1296537"/>
    <lineage>
        <taxon>Bacteria</taxon>
        <taxon>Bacillati</taxon>
        <taxon>Bacillota</taxon>
        <taxon>Bacilli</taxon>
        <taxon>Lactobacillales</taxon>
        <taxon>Enterococcaceae</taxon>
        <taxon>Enterococcus</taxon>
    </lineage>
</organism>
<dbReference type="RefSeq" id="WP_167483423.1">
    <property type="nucleotide sequence ID" value="NZ_BJDX01000001.1"/>
</dbReference>
<evidence type="ECO:0000313" key="2">
    <source>
        <dbReference type="Proteomes" id="UP001181046"/>
    </source>
</evidence>
<name>A0ABU3F6H3_9ENTE</name>
<dbReference type="Gene3D" id="3.30.70.1280">
    <property type="entry name" value="SP0830-like domains"/>
    <property type="match status" value="1"/>
</dbReference>
<dbReference type="PANTHER" id="PTHR36439">
    <property type="entry name" value="BLL4334 PROTEIN"/>
    <property type="match status" value="1"/>
</dbReference>
<protein>
    <submittedName>
        <fullName evidence="1">DUF1697 domain-containing protein</fullName>
    </submittedName>
</protein>
<dbReference type="InterPro" id="IPR012545">
    <property type="entry name" value="DUF1697"/>
</dbReference>
<dbReference type="Proteomes" id="UP001181046">
    <property type="component" value="Unassembled WGS sequence"/>
</dbReference>
<reference evidence="1" key="1">
    <citation type="submission" date="2023-03" db="EMBL/GenBank/DDBJ databases">
        <authorList>
            <person name="Shen W."/>
            <person name="Cai J."/>
        </authorList>
    </citation>
    <scope>NUCLEOTIDE SEQUENCE</scope>
    <source>
        <strain evidence="1">P66-3</strain>
    </source>
</reference>
<dbReference type="EMBL" id="JARQAJ010000001">
    <property type="protein sequence ID" value="MDT2758262.1"/>
    <property type="molecule type" value="Genomic_DNA"/>
</dbReference>
<gene>
    <name evidence="1" type="ORF">P7H27_00500</name>
</gene>
<evidence type="ECO:0000313" key="1">
    <source>
        <dbReference type="EMBL" id="MDT2758262.1"/>
    </source>
</evidence>
<dbReference type="SUPFAM" id="SSF160379">
    <property type="entry name" value="SP0830-like"/>
    <property type="match status" value="1"/>
</dbReference>
<sequence length="177" mass="20309">MRYLALFRGINVGGKNTVKMKELKELFSELGFTDVSSYIQSGNILFTTDKNISEFSKEVADAFTHRFGFSVPIMYRTKAEMLILRDRLPFTAEEIAEAERQDPKMVHLYVYFSTASMSQQEVSGIGERAVVKDRDIYYLTEQSIRLSKLTTKLNKLSDGLTARNWKTVLRLTALLEE</sequence>